<dbReference type="AlphaFoldDB" id="A0A6G7WJ17"/>
<evidence type="ECO:0000259" key="3">
    <source>
        <dbReference type="SMART" id="SM00062"/>
    </source>
</evidence>
<dbReference type="SUPFAM" id="SSF53850">
    <property type="entry name" value="Periplasmic binding protein-like II"/>
    <property type="match status" value="1"/>
</dbReference>
<evidence type="ECO:0000256" key="2">
    <source>
        <dbReference type="SAM" id="SignalP"/>
    </source>
</evidence>
<keyword evidence="5" id="KW-1185">Reference proteome</keyword>
<dbReference type="PROSITE" id="PS51257">
    <property type="entry name" value="PROKAR_LIPOPROTEIN"/>
    <property type="match status" value="1"/>
</dbReference>
<protein>
    <submittedName>
        <fullName evidence="4">Transporter substrate-binding domain-containing protein</fullName>
    </submittedName>
</protein>
<dbReference type="SMART" id="SM00062">
    <property type="entry name" value="PBPb"/>
    <property type="match status" value="1"/>
</dbReference>
<evidence type="ECO:0000256" key="1">
    <source>
        <dbReference type="ARBA" id="ARBA00022729"/>
    </source>
</evidence>
<dbReference type="RefSeq" id="WP_166063334.1">
    <property type="nucleotide sequence ID" value="NZ_CP049889.1"/>
</dbReference>
<evidence type="ECO:0000313" key="4">
    <source>
        <dbReference type="EMBL" id="QIK52270.1"/>
    </source>
</evidence>
<organism evidence="4 5">
    <name type="scientific">Jeotgalibaca porci</name>
    <dbReference type="NCBI Taxonomy" id="1868793"/>
    <lineage>
        <taxon>Bacteria</taxon>
        <taxon>Bacillati</taxon>
        <taxon>Bacillota</taxon>
        <taxon>Bacilli</taxon>
        <taxon>Lactobacillales</taxon>
        <taxon>Carnobacteriaceae</taxon>
        <taxon>Jeotgalibaca</taxon>
    </lineage>
</organism>
<sequence>MKKNMIKGFVGIMSAVLLAACGAEAETTNESSQAAETAGDKIAQIQEAGVLNMVTSADWPPYEWHLIENGEDKIVGFDIAIAEYIAAELGVELNITDMDFDGLIPAVSTGKADIIMAGMNPTPERSESVDFSDIYILETDVVMVRAEDAEKYSTLEGIENMKWATQKATVQEDFIKETYPESYLQSVGQWGTAILSLKTGKVDGILMVDAVAEQYVKQNPDLAIATAPIESTPNSSAIAVQKGNKEFTDKINEILAELEESGKLDEFYEENTKLMEEKVSAE</sequence>
<proteinExistence type="predicted"/>
<evidence type="ECO:0000313" key="5">
    <source>
        <dbReference type="Proteomes" id="UP000501830"/>
    </source>
</evidence>
<dbReference type="Pfam" id="PF00497">
    <property type="entry name" value="SBP_bac_3"/>
    <property type="match status" value="1"/>
</dbReference>
<dbReference type="PANTHER" id="PTHR35936">
    <property type="entry name" value="MEMBRANE-BOUND LYTIC MUREIN TRANSGLYCOSYLASE F"/>
    <property type="match status" value="1"/>
</dbReference>
<dbReference type="Proteomes" id="UP000501830">
    <property type="component" value="Chromosome"/>
</dbReference>
<dbReference type="Gene3D" id="3.40.190.10">
    <property type="entry name" value="Periplasmic binding protein-like II"/>
    <property type="match status" value="2"/>
</dbReference>
<dbReference type="InterPro" id="IPR001638">
    <property type="entry name" value="Solute-binding_3/MltF_N"/>
</dbReference>
<dbReference type="KEGG" id="jpo:G7058_09580"/>
<gene>
    <name evidence="4" type="ORF">G7058_09580</name>
</gene>
<feature type="domain" description="Solute-binding protein family 3/N-terminal" evidence="3">
    <location>
        <begin position="50"/>
        <end position="275"/>
    </location>
</feature>
<reference evidence="4 5" key="1">
    <citation type="journal article" date="2017" name="Int. J. Syst. Evol. Microbiol.">
        <title>Jeotgalibaca porci sp. nov. and Jeotgalibaca arthritidis sp. nov., isolated from pigs, and emended description of the genus Jeotgalibaca.</title>
        <authorList>
            <person name="Zamora L."/>
            <person name="Perez-Sancho M."/>
            <person name="Dominguez L."/>
            <person name="Fernandez-Garayzabal J.F."/>
            <person name="Vela A.I."/>
        </authorList>
    </citation>
    <scope>NUCLEOTIDE SEQUENCE [LARGE SCALE GENOMIC DNA]</scope>
    <source>
        <strain evidence="4 5">CCUG 69148</strain>
    </source>
</reference>
<accession>A0A6G7WJ17</accession>
<feature type="chain" id="PRO_5026309261" evidence="2">
    <location>
        <begin position="26"/>
        <end position="282"/>
    </location>
</feature>
<name>A0A6G7WJ17_9LACT</name>
<keyword evidence="1 2" id="KW-0732">Signal</keyword>
<dbReference type="PANTHER" id="PTHR35936:SF17">
    <property type="entry name" value="ARGININE-BINDING EXTRACELLULAR PROTEIN ARTP"/>
    <property type="match status" value="1"/>
</dbReference>
<dbReference type="GeneID" id="94553535"/>
<feature type="signal peptide" evidence="2">
    <location>
        <begin position="1"/>
        <end position="25"/>
    </location>
</feature>
<dbReference type="EMBL" id="CP049889">
    <property type="protein sequence ID" value="QIK52270.1"/>
    <property type="molecule type" value="Genomic_DNA"/>
</dbReference>